<sequence length="104" mass="11666">MITIKRSNVFRMIDVATVNELLEFMPTTYSVKSMCLRNVPARHTMYTLDYDEARGRLPDPTNVPIAFAKIGDGYIGDIDCEGGSIWICLAMCGLPIKDVFLQES</sequence>
<keyword evidence="2" id="KW-1185">Reference proteome</keyword>
<comment type="caution">
    <text evidence="1">The sequence shown here is derived from an EMBL/GenBank/DDBJ whole genome shotgun (WGS) entry which is preliminary data.</text>
</comment>
<name>A0AA40AG72_9PEZI</name>
<dbReference type="EMBL" id="JAUKUA010000004">
    <property type="protein sequence ID" value="KAK0715246.1"/>
    <property type="molecule type" value="Genomic_DNA"/>
</dbReference>
<dbReference type="AlphaFoldDB" id="A0AA40AG72"/>
<accession>A0AA40AG72</accession>
<gene>
    <name evidence="1" type="ORF">B0H67DRAFT_580275</name>
</gene>
<organism evidence="1 2">
    <name type="scientific">Lasiosphaeris hirsuta</name>
    <dbReference type="NCBI Taxonomy" id="260670"/>
    <lineage>
        <taxon>Eukaryota</taxon>
        <taxon>Fungi</taxon>
        <taxon>Dikarya</taxon>
        <taxon>Ascomycota</taxon>
        <taxon>Pezizomycotina</taxon>
        <taxon>Sordariomycetes</taxon>
        <taxon>Sordariomycetidae</taxon>
        <taxon>Sordariales</taxon>
        <taxon>Lasiosphaeriaceae</taxon>
        <taxon>Lasiosphaeris</taxon>
    </lineage>
</organism>
<dbReference type="Proteomes" id="UP001172102">
    <property type="component" value="Unassembled WGS sequence"/>
</dbReference>
<protein>
    <submittedName>
        <fullName evidence="1">Uncharacterized protein</fullName>
    </submittedName>
</protein>
<evidence type="ECO:0000313" key="2">
    <source>
        <dbReference type="Proteomes" id="UP001172102"/>
    </source>
</evidence>
<reference evidence="1" key="1">
    <citation type="submission" date="2023-06" db="EMBL/GenBank/DDBJ databases">
        <title>Genome-scale phylogeny and comparative genomics of the fungal order Sordariales.</title>
        <authorList>
            <consortium name="Lawrence Berkeley National Laboratory"/>
            <person name="Hensen N."/>
            <person name="Bonometti L."/>
            <person name="Westerberg I."/>
            <person name="Brannstrom I.O."/>
            <person name="Guillou S."/>
            <person name="Cros-Aarteil S."/>
            <person name="Calhoun S."/>
            <person name="Haridas S."/>
            <person name="Kuo A."/>
            <person name="Mondo S."/>
            <person name="Pangilinan J."/>
            <person name="Riley R."/>
            <person name="Labutti K."/>
            <person name="Andreopoulos B."/>
            <person name="Lipzen A."/>
            <person name="Chen C."/>
            <person name="Yanf M."/>
            <person name="Daum C."/>
            <person name="Ng V."/>
            <person name="Clum A."/>
            <person name="Steindorff A."/>
            <person name="Ohm R."/>
            <person name="Martin F."/>
            <person name="Silar P."/>
            <person name="Natvig D."/>
            <person name="Lalanne C."/>
            <person name="Gautier V."/>
            <person name="Ament-Velasquez S.L."/>
            <person name="Kruys A."/>
            <person name="Hutchinson M.I."/>
            <person name="Powell A.J."/>
            <person name="Barry K."/>
            <person name="Miller A.N."/>
            <person name="Grigoriev I.V."/>
            <person name="Debuchy R."/>
            <person name="Gladieux P."/>
            <person name="Thoren M.H."/>
            <person name="Johannesson H."/>
        </authorList>
    </citation>
    <scope>NUCLEOTIDE SEQUENCE</scope>
    <source>
        <strain evidence="1">SMH4607-1</strain>
    </source>
</reference>
<evidence type="ECO:0000313" key="1">
    <source>
        <dbReference type="EMBL" id="KAK0715246.1"/>
    </source>
</evidence>
<proteinExistence type="predicted"/>